<proteinExistence type="inferred from homology"/>
<keyword evidence="7 10" id="KW-0464">Manganese</keyword>
<dbReference type="Pfam" id="PF00491">
    <property type="entry name" value="Arginase"/>
    <property type="match status" value="1"/>
</dbReference>
<dbReference type="InterPro" id="IPR023696">
    <property type="entry name" value="Ureohydrolase_dom_sf"/>
</dbReference>
<evidence type="ECO:0000256" key="6">
    <source>
        <dbReference type="ARBA" id="ARBA00022801"/>
    </source>
</evidence>
<evidence type="ECO:0000256" key="4">
    <source>
        <dbReference type="ARBA" id="ARBA00022503"/>
    </source>
</evidence>
<evidence type="ECO:0000256" key="5">
    <source>
        <dbReference type="ARBA" id="ARBA00022723"/>
    </source>
</evidence>
<dbReference type="GO" id="GO:0004053">
    <property type="term" value="F:arginase activity"/>
    <property type="evidence" value="ECO:0007669"/>
    <property type="project" value="UniProtKB-UniRule"/>
</dbReference>
<keyword evidence="5 10" id="KW-0479">Metal-binding</keyword>
<sequence>MREKGVRLISVPFWLGGGRAGVEYGPEDMMSAGLGRQIRNLGIRLDGDYEVCCPREGKLDPGSPRIKYLPEIKEMSGLVGEQVYRAVSAKTFPIVLGGDHSVAIGTLAGLTGHYNRLGVIWFDAHGDLNTEATTPSGNIHGMVLAVAMGFSRFKLTDIPGAGTLINKKNVVIIGTRDLDPGEKELIRSQGIACYSMHDIDKHGIAKVLEEAVAIASDGTDGVHLSFDMDCLDPLEASGVGTPVPGGLSYREAHFAMELLAETGKITSMDLVEVNPMLDHDKKTTRLAVELTASLLGKKIV</sequence>
<evidence type="ECO:0000256" key="3">
    <source>
        <dbReference type="ARBA" id="ARBA00018123"/>
    </source>
</evidence>
<feature type="binding site" evidence="10">
    <location>
        <position position="229"/>
    </location>
    <ligand>
        <name>Mn(2+)</name>
        <dbReference type="ChEBI" id="CHEBI:29035"/>
        <label>1</label>
    </ligand>
</feature>
<dbReference type="PRINTS" id="PR00116">
    <property type="entry name" value="ARGINASE"/>
</dbReference>
<evidence type="ECO:0000313" key="14">
    <source>
        <dbReference type="Proteomes" id="UP000092024"/>
    </source>
</evidence>
<dbReference type="SUPFAM" id="SSF52768">
    <property type="entry name" value="Arginase/deacetylase"/>
    <property type="match status" value="1"/>
</dbReference>
<dbReference type="EMBL" id="LYPA01000029">
    <property type="protein sequence ID" value="OBR68088.1"/>
    <property type="molecule type" value="Genomic_DNA"/>
</dbReference>
<evidence type="ECO:0000256" key="10">
    <source>
        <dbReference type="PIRSR" id="PIRSR036979-1"/>
    </source>
</evidence>
<organism evidence="13 14">
    <name type="scientific">Paenibacillus oryzae</name>
    <dbReference type="NCBI Taxonomy" id="1844972"/>
    <lineage>
        <taxon>Bacteria</taxon>
        <taxon>Bacillati</taxon>
        <taxon>Bacillota</taxon>
        <taxon>Bacilli</taxon>
        <taxon>Bacillales</taxon>
        <taxon>Paenibacillaceae</taxon>
        <taxon>Paenibacillus</taxon>
    </lineage>
</organism>
<dbReference type="Gene3D" id="3.40.800.10">
    <property type="entry name" value="Ureohydrolase domain"/>
    <property type="match status" value="1"/>
</dbReference>
<comment type="caution">
    <text evidence="13">The sequence shown here is derived from an EMBL/GenBank/DDBJ whole genome shotgun (WGS) entry which is preliminary data.</text>
</comment>
<comment type="cofactor">
    <cofactor evidence="10 12">
        <name>Mn(2+)</name>
        <dbReference type="ChEBI" id="CHEBI:29035"/>
    </cofactor>
    <text evidence="10 12">Binds 2 manganese ions per subunit.</text>
</comment>
<comment type="pathway">
    <text evidence="1">Nitrogen metabolism; urea cycle; L-ornithine and urea from L-arginine: step 1/1.</text>
</comment>
<dbReference type="RefSeq" id="WP_068679684.1">
    <property type="nucleotide sequence ID" value="NZ_LYPA01000029.1"/>
</dbReference>
<dbReference type="InterPro" id="IPR006035">
    <property type="entry name" value="Ureohydrolase"/>
</dbReference>
<dbReference type="STRING" id="1844972.A7K91_07685"/>
<dbReference type="FunFam" id="3.40.800.10:FF:000012">
    <property type="entry name" value="Arginase"/>
    <property type="match status" value="1"/>
</dbReference>
<dbReference type="Proteomes" id="UP000092024">
    <property type="component" value="Unassembled WGS sequence"/>
</dbReference>
<dbReference type="InterPro" id="IPR014033">
    <property type="entry name" value="Arginase"/>
</dbReference>
<dbReference type="OrthoDB" id="9789727at2"/>
<feature type="binding site" evidence="10">
    <location>
        <position position="125"/>
    </location>
    <ligand>
        <name>Mn(2+)</name>
        <dbReference type="ChEBI" id="CHEBI:29035"/>
        <label>1</label>
    </ligand>
</feature>
<name>A0A1A5YR96_9BACL</name>
<evidence type="ECO:0000313" key="13">
    <source>
        <dbReference type="EMBL" id="OBR68088.1"/>
    </source>
</evidence>
<dbReference type="GO" id="GO:0005737">
    <property type="term" value="C:cytoplasm"/>
    <property type="evidence" value="ECO:0007669"/>
    <property type="project" value="TreeGrafter"/>
</dbReference>
<keyword evidence="4 12" id="KW-0056">Arginine metabolism</keyword>
<dbReference type="EC" id="3.5.3.1" evidence="2 9"/>
<dbReference type="CDD" id="cd09989">
    <property type="entry name" value="Arginase"/>
    <property type="match status" value="1"/>
</dbReference>
<feature type="binding site" evidence="10">
    <location>
        <position position="123"/>
    </location>
    <ligand>
        <name>Mn(2+)</name>
        <dbReference type="ChEBI" id="CHEBI:29035"/>
        <label>1</label>
    </ligand>
</feature>
<dbReference type="PANTHER" id="PTHR43782:SF3">
    <property type="entry name" value="ARGINASE"/>
    <property type="match status" value="1"/>
</dbReference>
<dbReference type="AlphaFoldDB" id="A0A1A5YR96"/>
<protein>
    <recommendedName>
        <fullName evidence="3 9">Arginase</fullName>
        <ecNumber evidence="2 9">3.5.3.1</ecNumber>
    </recommendedName>
</protein>
<dbReference type="NCBIfam" id="TIGR01229">
    <property type="entry name" value="rocF_arginase"/>
    <property type="match status" value="1"/>
</dbReference>
<dbReference type="GO" id="GO:0006525">
    <property type="term" value="P:arginine metabolic process"/>
    <property type="evidence" value="ECO:0007669"/>
    <property type="project" value="UniProtKB-KW"/>
</dbReference>
<comment type="catalytic activity">
    <reaction evidence="8 12">
        <text>L-arginine + H2O = urea + L-ornithine</text>
        <dbReference type="Rhea" id="RHEA:20569"/>
        <dbReference type="ChEBI" id="CHEBI:15377"/>
        <dbReference type="ChEBI" id="CHEBI:16199"/>
        <dbReference type="ChEBI" id="CHEBI:32682"/>
        <dbReference type="ChEBI" id="CHEBI:46911"/>
        <dbReference type="EC" id="3.5.3.1"/>
    </reaction>
</comment>
<comment type="similarity">
    <text evidence="11 12">Belongs to the arginase family.</text>
</comment>
<keyword evidence="14" id="KW-1185">Reference proteome</keyword>
<evidence type="ECO:0000256" key="1">
    <source>
        <dbReference type="ARBA" id="ARBA00005098"/>
    </source>
</evidence>
<gene>
    <name evidence="13" type="ORF">A7K91_07685</name>
</gene>
<dbReference type="PROSITE" id="PS51409">
    <property type="entry name" value="ARGINASE_2"/>
    <property type="match status" value="1"/>
</dbReference>
<feature type="binding site" evidence="10">
    <location>
        <position position="227"/>
    </location>
    <ligand>
        <name>Mn(2+)</name>
        <dbReference type="ChEBI" id="CHEBI:29035"/>
        <label>1</label>
    </ligand>
</feature>
<dbReference type="PIRSF" id="PIRSF036979">
    <property type="entry name" value="Arginase"/>
    <property type="match status" value="1"/>
</dbReference>
<evidence type="ECO:0000256" key="12">
    <source>
        <dbReference type="RuleBase" id="RU361159"/>
    </source>
</evidence>
<evidence type="ECO:0000256" key="7">
    <source>
        <dbReference type="ARBA" id="ARBA00023211"/>
    </source>
</evidence>
<dbReference type="GO" id="GO:0030145">
    <property type="term" value="F:manganese ion binding"/>
    <property type="evidence" value="ECO:0007669"/>
    <property type="project" value="TreeGrafter"/>
</dbReference>
<evidence type="ECO:0000256" key="9">
    <source>
        <dbReference type="NCBIfam" id="TIGR01229"/>
    </source>
</evidence>
<reference evidence="13 14" key="1">
    <citation type="submission" date="2016-05" db="EMBL/GenBank/DDBJ databases">
        <title>Paenibacillus oryzae. sp. nov., isolated from the rice root.</title>
        <authorList>
            <person name="Zhang J."/>
            <person name="Zhang X."/>
        </authorList>
    </citation>
    <scope>NUCLEOTIDE SEQUENCE [LARGE SCALE GENOMIC DNA]</scope>
    <source>
        <strain evidence="13 14">1DrF-4</strain>
    </source>
</reference>
<evidence type="ECO:0000256" key="2">
    <source>
        <dbReference type="ARBA" id="ARBA00012168"/>
    </source>
</evidence>
<accession>A0A1A5YR96</accession>
<evidence type="ECO:0000256" key="8">
    <source>
        <dbReference type="ARBA" id="ARBA00047391"/>
    </source>
</evidence>
<keyword evidence="6 12" id="KW-0378">Hydrolase</keyword>
<feature type="binding site" evidence="10">
    <location>
        <position position="100"/>
    </location>
    <ligand>
        <name>Mn(2+)</name>
        <dbReference type="ChEBI" id="CHEBI:29035"/>
        <label>1</label>
    </ligand>
</feature>
<dbReference type="PANTHER" id="PTHR43782">
    <property type="entry name" value="ARGINASE"/>
    <property type="match status" value="1"/>
</dbReference>
<feature type="binding site" evidence="10">
    <location>
        <position position="127"/>
    </location>
    <ligand>
        <name>Mn(2+)</name>
        <dbReference type="ChEBI" id="CHEBI:29035"/>
        <label>1</label>
    </ligand>
</feature>
<evidence type="ECO:0000256" key="11">
    <source>
        <dbReference type="PROSITE-ProRule" id="PRU00742"/>
    </source>
</evidence>